<organism evidence="3 4">
    <name type="scientific">Paraferrimonas sedimenticola</name>
    <dbReference type="NCBI Taxonomy" id="375674"/>
    <lineage>
        <taxon>Bacteria</taxon>
        <taxon>Pseudomonadati</taxon>
        <taxon>Pseudomonadota</taxon>
        <taxon>Gammaproteobacteria</taxon>
        <taxon>Alteromonadales</taxon>
        <taxon>Ferrimonadaceae</taxon>
        <taxon>Paraferrimonas</taxon>
    </lineage>
</organism>
<reference evidence="3" key="2">
    <citation type="submission" date="2023-01" db="EMBL/GenBank/DDBJ databases">
        <title>Draft genome sequence of Paraferrimonas sedimenticola strain NBRC 101628.</title>
        <authorList>
            <person name="Sun Q."/>
            <person name="Mori K."/>
        </authorList>
    </citation>
    <scope>NUCLEOTIDE SEQUENCE</scope>
    <source>
        <strain evidence="3">NBRC 101628</strain>
    </source>
</reference>
<reference evidence="3" key="1">
    <citation type="journal article" date="2014" name="Int. J. Syst. Evol. Microbiol.">
        <title>Complete genome sequence of Corynebacterium casei LMG S-19264T (=DSM 44701T), isolated from a smear-ripened cheese.</title>
        <authorList>
            <consortium name="US DOE Joint Genome Institute (JGI-PGF)"/>
            <person name="Walter F."/>
            <person name="Albersmeier A."/>
            <person name="Kalinowski J."/>
            <person name="Ruckert C."/>
        </authorList>
    </citation>
    <scope>NUCLEOTIDE SEQUENCE</scope>
    <source>
        <strain evidence="3">NBRC 101628</strain>
    </source>
</reference>
<evidence type="ECO:0000256" key="2">
    <source>
        <dbReference type="RuleBase" id="RU000363"/>
    </source>
</evidence>
<name>A0AA37RWG6_9GAMM</name>
<sequence length="237" mass="25729">MEQQPKVAMVTGGNDGIGREISLGLLERGMQVVAVGRNAESLAETERLAEHLPGELTCYQLDLGDAEGRQRLIVWTVQEFGRIDVLVNNAGVALDKWVSGLEVSLETCQQTFDINTWAVLDLCQKVLPVMVEQGYGRVVNLSSELASLGVIELGQTIAYRMSKSALNAMTKLLALELAEHSNVKINAAAPGWVKTELGGEDAPLTPKQGADTPLWLATLDENGPSGGLFREREVYPW</sequence>
<dbReference type="InterPro" id="IPR036291">
    <property type="entry name" value="NAD(P)-bd_dom_sf"/>
</dbReference>
<gene>
    <name evidence="3" type="ORF">GCM10007895_16440</name>
</gene>
<dbReference type="Proteomes" id="UP001161422">
    <property type="component" value="Unassembled WGS sequence"/>
</dbReference>
<dbReference type="RefSeq" id="WP_095505225.1">
    <property type="nucleotide sequence ID" value="NZ_BSNC01000004.1"/>
</dbReference>
<dbReference type="PANTHER" id="PTHR42760">
    <property type="entry name" value="SHORT-CHAIN DEHYDROGENASES/REDUCTASES FAMILY MEMBER"/>
    <property type="match status" value="1"/>
</dbReference>
<accession>A0AA37RWG6</accession>
<dbReference type="Pfam" id="PF00106">
    <property type="entry name" value="adh_short"/>
    <property type="match status" value="1"/>
</dbReference>
<comment type="similarity">
    <text evidence="1 2">Belongs to the short-chain dehydrogenases/reductases (SDR) family.</text>
</comment>
<dbReference type="AlphaFoldDB" id="A0AA37RWG6"/>
<proteinExistence type="inferred from homology"/>
<keyword evidence="4" id="KW-1185">Reference proteome</keyword>
<dbReference type="Gene3D" id="3.40.50.720">
    <property type="entry name" value="NAD(P)-binding Rossmann-like Domain"/>
    <property type="match status" value="1"/>
</dbReference>
<dbReference type="PRINTS" id="PR00081">
    <property type="entry name" value="GDHRDH"/>
</dbReference>
<protein>
    <submittedName>
        <fullName evidence="3">Short-chain dehydrogenase</fullName>
    </submittedName>
</protein>
<evidence type="ECO:0000313" key="3">
    <source>
        <dbReference type="EMBL" id="GLP96338.1"/>
    </source>
</evidence>
<evidence type="ECO:0000256" key="1">
    <source>
        <dbReference type="ARBA" id="ARBA00006484"/>
    </source>
</evidence>
<dbReference type="InterPro" id="IPR002347">
    <property type="entry name" value="SDR_fam"/>
</dbReference>
<dbReference type="PRINTS" id="PR00080">
    <property type="entry name" value="SDRFAMILY"/>
</dbReference>
<comment type="caution">
    <text evidence="3">The sequence shown here is derived from an EMBL/GenBank/DDBJ whole genome shotgun (WGS) entry which is preliminary data.</text>
</comment>
<dbReference type="SUPFAM" id="SSF51735">
    <property type="entry name" value="NAD(P)-binding Rossmann-fold domains"/>
    <property type="match status" value="1"/>
</dbReference>
<evidence type="ECO:0000313" key="4">
    <source>
        <dbReference type="Proteomes" id="UP001161422"/>
    </source>
</evidence>
<dbReference type="EMBL" id="BSNC01000004">
    <property type="protein sequence ID" value="GLP96338.1"/>
    <property type="molecule type" value="Genomic_DNA"/>
</dbReference>
<dbReference type="GO" id="GO:0016616">
    <property type="term" value="F:oxidoreductase activity, acting on the CH-OH group of donors, NAD or NADP as acceptor"/>
    <property type="evidence" value="ECO:0007669"/>
    <property type="project" value="TreeGrafter"/>
</dbReference>